<dbReference type="GO" id="GO:0003676">
    <property type="term" value="F:nucleic acid binding"/>
    <property type="evidence" value="ECO:0007669"/>
    <property type="project" value="InterPro"/>
</dbReference>
<dbReference type="AlphaFoldDB" id="A0A4Y2C749"/>
<accession>A0A4Y2C749</accession>
<organism evidence="1 2">
    <name type="scientific">Araneus ventricosus</name>
    <name type="common">Orbweaver spider</name>
    <name type="synonym">Epeira ventricosa</name>
    <dbReference type="NCBI Taxonomy" id="182803"/>
    <lineage>
        <taxon>Eukaryota</taxon>
        <taxon>Metazoa</taxon>
        <taxon>Ecdysozoa</taxon>
        <taxon>Arthropoda</taxon>
        <taxon>Chelicerata</taxon>
        <taxon>Arachnida</taxon>
        <taxon>Araneae</taxon>
        <taxon>Araneomorphae</taxon>
        <taxon>Entelegynae</taxon>
        <taxon>Araneoidea</taxon>
        <taxon>Araneidae</taxon>
        <taxon>Araneus</taxon>
    </lineage>
</organism>
<evidence type="ECO:0000313" key="2">
    <source>
        <dbReference type="Proteomes" id="UP000499080"/>
    </source>
</evidence>
<keyword evidence="2" id="KW-1185">Reference proteome</keyword>
<sequence>MVCSPLKIPLEEQTSIEDGCCITQRERLYTDRSKTDSGVDDAFCVMENQIITHRWSTKMQNYNSVFQTELSAIQKAIYYVTNLPQQPITILVGNQASVLAATTPKSRNLIMRTIRRNLIQFRHIQVPGMPMSL</sequence>
<protein>
    <recommendedName>
        <fullName evidence="3">RNase H type-1 domain-containing protein</fullName>
    </recommendedName>
</protein>
<gene>
    <name evidence="1" type="ORF">AVEN_64143_1</name>
</gene>
<proteinExistence type="predicted"/>
<dbReference type="Proteomes" id="UP000499080">
    <property type="component" value="Unassembled WGS sequence"/>
</dbReference>
<name>A0A4Y2C749_ARAVE</name>
<dbReference type="InterPro" id="IPR036397">
    <property type="entry name" value="RNaseH_sf"/>
</dbReference>
<dbReference type="OrthoDB" id="6514649at2759"/>
<evidence type="ECO:0000313" key="1">
    <source>
        <dbReference type="EMBL" id="GBL99154.1"/>
    </source>
</evidence>
<evidence type="ECO:0008006" key="3">
    <source>
        <dbReference type="Google" id="ProtNLM"/>
    </source>
</evidence>
<comment type="caution">
    <text evidence="1">The sequence shown here is derived from an EMBL/GenBank/DDBJ whole genome shotgun (WGS) entry which is preliminary data.</text>
</comment>
<dbReference type="Gene3D" id="3.30.420.10">
    <property type="entry name" value="Ribonuclease H-like superfamily/Ribonuclease H"/>
    <property type="match status" value="1"/>
</dbReference>
<dbReference type="EMBL" id="BGPR01000145">
    <property type="protein sequence ID" value="GBL99154.1"/>
    <property type="molecule type" value="Genomic_DNA"/>
</dbReference>
<reference evidence="1 2" key="1">
    <citation type="journal article" date="2019" name="Sci. Rep.">
        <title>Orb-weaving spider Araneus ventricosus genome elucidates the spidroin gene catalogue.</title>
        <authorList>
            <person name="Kono N."/>
            <person name="Nakamura H."/>
            <person name="Ohtoshi R."/>
            <person name="Moran D.A.P."/>
            <person name="Shinohara A."/>
            <person name="Yoshida Y."/>
            <person name="Fujiwara M."/>
            <person name="Mori M."/>
            <person name="Tomita M."/>
            <person name="Arakawa K."/>
        </authorList>
    </citation>
    <scope>NUCLEOTIDE SEQUENCE [LARGE SCALE GENOMIC DNA]</scope>
</reference>